<dbReference type="AlphaFoldDB" id="A0A4R5TVR2"/>
<dbReference type="Proteomes" id="UP000295411">
    <property type="component" value="Unassembled WGS sequence"/>
</dbReference>
<evidence type="ECO:0000259" key="3">
    <source>
        <dbReference type="Pfam" id="PF00857"/>
    </source>
</evidence>
<dbReference type="EMBL" id="SMTK01000003">
    <property type="protein sequence ID" value="TDK25193.1"/>
    <property type="molecule type" value="Genomic_DNA"/>
</dbReference>
<proteinExistence type="predicted"/>
<dbReference type="SUPFAM" id="SSF52499">
    <property type="entry name" value="Isochorismatase-like hydrolases"/>
    <property type="match status" value="1"/>
</dbReference>
<dbReference type="RefSeq" id="WP_133403471.1">
    <property type="nucleotide sequence ID" value="NZ_SMTK01000003.1"/>
</dbReference>
<keyword evidence="5" id="KW-1185">Reference proteome</keyword>
<feature type="domain" description="Isochorismatase-like" evidence="3">
    <location>
        <begin position="7"/>
        <end position="152"/>
    </location>
</feature>
<dbReference type="PANTHER" id="PTHR43540:SF6">
    <property type="entry name" value="ISOCHORISMATASE-LIKE DOMAIN-CONTAINING PROTEIN"/>
    <property type="match status" value="1"/>
</dbReference>
<protein>
    <submittedName>
        <fullName evidence="4">Isochorismatase family protein</fullName>
    </submittedName>
</protein>
<comment type="caution">
    <text evidence="4">The sequence shown here is derived from an EMBL/GenBank/DDBJ whole genome shotgun (WGS) entry which is preliminary data.</text>
</comment>
<reference evidence="4 5" key="1">
    <citation type="submission" date="2019-03" db="EMBL/GenBank/DDBJ databases">
        <title>Arthrobacter sp. nov., an bacterium isolated from biocrust in Mu Us Desert.</title>
        <authorList>
            <person name="Lixiong L."/>
        </authorList>
    </citation>
    <scope>NUCLEOTIDE SEQUENCE [LARGE SCALE GENOMIC DNA]</scope>
    <source>
        <strain evidence="4 5">SLN-3</strain>
    </source>
</reference>
<keyword evidence="1" id="KW-0378">Hydrolase</keyword>
<dbReference type="InterPro" id="IPR000868">
    <property type="entry name" value="Isochorismatase-like_dom"/>
</dbReference>
<evidence type="ECO:0000313" key="5">
    <source>
        <dbReference type="Proteomes" id="UP000295411"/>
    </source>
</evidence>
<dbReference type="Gene3D" id="3.40.50.850">
    <property type="entry name" value="Isochorismatase-like"/>
    <property type="match status" value="1"/>
</dbReference>
<evidence type="ECO:0000256" key="2">
    <source>
        <dbReference type="SAM" id="MobiDB-lite"/>
    </source>
</evidence>
<dbReference type="InterPro" id="IPR050272">
    <property type="entry name" value="Isochorismatase-like_hydrls"/>
</dbReference>
<accession>A0A4R5TVR2</accession>
<evidence type="ECO:0000313" key="4">
    <source>
        <dbReference type="EMBL" id="TDK25193.1"/>
    </source>
</evidence>
<dbReference type="Pfam" id="PF00857">
    <property type="entry name" value="Isochorismatase"/>
    <property type="match status" value="1"/>
</dbReference>
<sequence length="218" mass="22810">MSTPRRALVLVDVQQQYFSGLLEVQYPPHEQSLPRITAAIDAATAAGIPIAVVQHTAGEGAPVFAPGTPEFELHPEVQSRRTDAWKSVEKQYGSVYAGTDLTAWLQENGVDTVTLVGYMTNNCILGSAVEAEALGFSTEVLSDATGAINIANDAGFADARTVHMTLLALLNSNWAAVDTTDAWTAALTAQQKLPGGDLGNSAAAGAARATQSLSSTPR</sequence>
<gene>
    <name evidence="4" type="ORF">E2F48_07860</name>
</gene>
<name>A0A4R5TVR2_9MICC</name>
<feature type="region of interest" description="Disordered" evidence="2">
    <location>
        <begin position="199"/>
        <end position="218"/>
    </location>
</feature>
<dbReference type="InterPro" id="IPR036380">
    <property type="entry name" value="Isochorismatase-like_sf"/>
</dbReference>
<dbReference type="OrthoDB" id="9794942at2"/>
<organism evidence="4 5">
    <name type="scientific">Arthrobacter crusticola</name>
    <dbReference type="NCBI Taxonomy" id="2547960"/>
    <lineage>
        <taxon>Bacteria</taxon>
        <taxon>Bacillati</taxon>
        <taxon>Actinomycetota</taxon>
        <taxon>Actinomycetes</taxon>
        <taxon>Micrococcales</taxon>
        <taxon>Micrococcaceae</taxon>
        <taxon>Arthrobacter</taxon>
    </lineage>
</organism>
<dbReference type="PANTHER" id="PTHR43540">
    <property type="entry name" value="PEROXYUREIDOACRYLATE/UREIDOACRYLATE AMIDOHYDROLASE-RELATED"/>
    <property type="match status" value="1"/>
</dbReference>
<dbReference type="GO" id="GO:0016787">
    <property type="term" value="F:hydrolase activity"/>
    <property type="evidence" value="ECO:0007669"/>
    <property type="project" value="UniProtKB-KW"/>
</dbReference>
<evidence type="ECO:0000256" key="1">
    <source>
        <dbReference type="ARBA" id="ARBA00022801"/>
    </source>
</evidence>